<evidence type="ECO:0000256" key="3">
    <source>
        <dbReference type="ARBA" id="ARBA00022884"/>
    </source>
</evidence>
<dbReference type="AlphaFoldDB" id="A0A0G0GBZ3"/>
<dbReference type="HAMAP" id="MF_00500">
    <property type="entry name" value="Ribosomal_bS20"/>
    <property type="match status" value="1"/>
</dbReference>
<dbReference type="Proteomes" id="UP000034849">
    <property type="component" value="Unassembled WGS sequence"/>
</dbReference>
<dbReference type="Pfam" id="PF01649">
    <property type="entry name" value="Ribosomal_S20p"/>
    <property type="match status" value="1"/>
</dbReference>
<gene>
    <name evidence="7" type="primary">rpsT</name>
    <name evidence="8" type="ORF">US42_C0008G0008</name>
</gene>
<evidence type="ECO:0000256" key="7">
    <source>
        <dbReference type="HAMAP-Rule" id="MF_00500"/>
    </source>
</evidence>
<evidence type="ECO:0000256" key="6">
    <source>
        <dbReference type="ARBA" id="ARBA00035136"/>
    </source>
</evidence>
<evidence type="ECO:0000313" key="9">
    <source>
        <dbReference type="Proteomes" id="UP000034849"/>
    </source>
</evidence>
<protein>
    <recommendedName>
        <fullName evidence="6 7">Small ribosomal subunit protein bS20</fullName>
    </recommendedName>
</protein>
<dbReference type="GO" id="GO:0003735">
    <property type="term" value="F:structural constituent of ribosome"/>
    <property type="evidence" value="ECO:0007669"/>
    <property type="project" value="InterPro"/>
</dbReference>
<keyword evidence="2 7" id="KW-0699">rRNA-binding</keyword>
<evidence type="ECO:0000313" key="8">
    <source>
        <dbReference type="EMBL" id="KKQ27497.1"/>
    </source>
</evidence>
<evidence type="ECO:0000256" key="5">
    <source>
        <dbReference type="ARBA" id="ARBA00023274"/>
    </source>
</evidence>
<evidence type="ECO:0000256" key="4">
    <source>
        <dbReference type="ARBA" id="ARBA00022980"/>
    </source>
</evidence>
<dbReference type="NCBIfam" id="TIGR00029">
    <property type="entry name" value="S20"/>
    <property type="match status" value="1"/>
</dbReference>
<comment type="similarity">
    <text evidence="1 7">Belongs to the bacterial ribosomal protein bS20 family.</text>
</comment>
<reference evidence="8 9" key="1">
    <citation type="journal article" date="2015" name="Nature">
        <title>rRNA introns, odd ribosomes, and small enigmatic genomes across a large radiation of phyla.</title>
        <authorList>
            <person name="Brown C.T."/>
            <person name="Hug L.A."/>
            <person name="Thomas B.C."/>
            <person name="Sharon I."/>
            <person name="Castelle C.J."/>
            <person name="Singh A."/>
            <person name="Wilkins M.J."/>
            <person name="Williams K.H."/>
            <person name="Banfield J.F."/>
        </authorList>
    </citation>
    <scope>NUCLEOTIDE SEQUENCE [LARGE SCALE GENOMIC DNA]</scope>
</reference>
<dbReference type="InterPro" id="IPR036510">
    <property type="entry name" value="Ribosomal_bS20_sf"/>
</dbReference>
<keyword evidence="4 7" id="KW-0689">Ribosomal protein</keyword>
<evidence type="ECO:0000256" key="2">
    <source>
        <dbReference type="ARBA" id="ARBA00022730"/>
    </source>
</evidence>
<sequence>MPIKQNAKKALRQNKKRAAQNLVYRVAYKEAVKAVKKAVALGKDAKEMLRLAQKKMDKAAKVGIIKKNTASRKLSRLTKMTKKVAK</sequence>
<dbReference type="PANTHER" id="PTHR33398">
    <property type="entry name" value="30S RIBOSOMAL PROTEIN S20"/>
    <property type="match status" value="1"/>
</dbReference>
<dbReference type="GO" id="GO:0070181">
    <property type="term" value="F:small ribosomal subunit rRNA binding"/>
    <property type="evidence" value="ECO:0007669"/>
    <property type="project" value="TreeGrafter"/>
</dbReference>
<evidence type="ECO:0000256" key="1">
    <source>
        <dbReference type="ARBA" id="ARBA00007634"/>
    </source>
</evidence>
<dbReference type="PANTHER" id="PTHR33398:SF1">
    <property type="entry name" value="SMALL RIBOSOMAL SUBUNIT PROTEIN BS20C"/>
    <property type="match status" value="1"/>
</dbReference>
<organism evidence="8 9">
    <name type="scientific">Candidatus Magasanikbacteria bacterium GW2011_GWC2_37_14</name>
    <dbReference type="NCBI Taxonomy" id="1619046"/>
    <lineage>
        <taxon>Bacteria</taxon>
        <taxon>Candidatus Magasanikiibacteriota</taxon>
    </lineage>
</organism>
<keyword evidence="3 7" id="KW-0694">RNA-binding</keyword>
<comment type="caution">
    <text evidence="8">The sequence shown here is derived from an EMBL/GenBank/DDBJ whole genome shotgun (WGS) entry which is preliminary data.</text>
</comment>
<dbReference type="PATRIC" id="fig|1619046.3.peg.530"/>
<keyword evidence="5 7" id="KW-0687">Ribonucleoprotein</keyword>
<dbReference type="EMBL" id="LBSX01000008">
    <property type="protein sequence ID" value="KKQ27497.1"/>
    <property type="molecule type" value="Genomic_DNA"/>
</dbReference>
<dbReference type="STRING" id="1619046.US42_C0008G0008"/>
<dbReference type="InterPro" id="IPR002583">
    <property type="entry name" value="Ribosomal_bS20"/>
</dbReference>
<dbReference type="GO" id="GO:0015935">
    <property type="term" value="C:small ribosomal subunit"/>
    <property type="evidence" value="ECO:0007669"/>
    <property type="project" value="TreeGrafter"/>
</dbReference>
<dbReference type="GO" id="GO:0006412">
    <property type="term" value="P:translation"/>
    <property type="evidence" value="ECO:0007669"/>
    <property type="project" value="UniProtKB-UniRule"/>
</dbReference>
<dbReference type="Gene3D" id="1.20.58.110">
    <property type="entry name" value="Ribosomal protein S20"/>
    <property type="match status" value="1"/>
</dbReference>
<proteinExistence type="inferred from homology"/>
<accession>A0A0G0GBZ3</accession>
<name>A0A0G0GBZ3_9BACT</name>
<dbReference type="GO" id="GO:0005829">
    <property type="term" value="C:cytosol"/>
    <property type="evidence" value="ECO:0007669"/>
    <property type="project" value="TreeGrafter"/>
</dbReference>
<dbReference type="SUPFAM" id="SSF46992">
    <property type="entry name" value="Ribosomal protein S20"/>
    <property type="match status" value="1"/>
</dbReference>
<comment type="function">
    <text evidence="7">Binds directly to 16S ribosomal RNA.</text>
</comment>